<dbReference type="PANTHER" id="PTHR12558">
    <property type="entry name" value="CELL DIVISION CYCLE 16,23,27"/>
    <property type="match status" value="1"/>
</dbReference>
<dbReference type="Pfam" id="PF13432">
    <property type="entry name" value="TPR_16"/>
    <property type="match status" value="1"/>
</dbReference>
<dbReference type="InterPro" id="IPR011990">
    <property type="entry name" value="TPR-like_helical_dom_sf"/>
</dbReference>
<keyword evidence="3" id="KW-1185">Reference proteome</keyword>
<dbReference type="SUPFAM" id="SSF48452">
    <property type="entry name" value="TPR-like"/>
    <property type="match status" value="1"/>
</dbReference>
<proteinExistence type="predicted"/>
<dbReference type="Gene3D" id="1.25.40.10">
    <property type="entry name" value="Tetratricopeptide repeat domain"/>
    <property type="match status" value="1"/>
</dbReference>
<keyword evidence="1" id="KW-0802">TPR repeat</keyword>
<dbReference type="RefSeq" id="WP_163284023.1">
    <property type="nucleotide sequence ID" value="NZ_JAAGVY010000008.1"/>
</dbReference>
<evidence type="ECO:0000256" key="1">
    <source>
        <dbReference type="PROSITE-ProRule" id="PRU00339"/>
    </source>
</evidence>
<evidence type="ECO:0000313" key="2">
    <source>
        <dbReference type="EMBL" id="NEN23128.1"/>
    </source>
</evidence>
<name>A0A7K3WNM4_9FLAO</name>
<dbReference type="PANTHER" id="PTHR12558:SF13">
    <property type="entry name" value="CELL DIVISION CYCLE PROTEIN 27 HOMOLOG"/>
    <property type="match status" value="1"/>
</dbReference>
<dbReference type="Proteomes" id="UP000486602">
    <property type="component" value="Unassembled WGS sequence"/>
</dbReference>
<dbReference type="EMBL" id="JAAGVY010000008">
    <property type="protein sequence ID" value="NEN23128.1"/>
    <property type="molecule type" value="Genomic_DNA"/>
</dbReference>
<dbReference type="AlphaFoldDB" id="A0A7K3WNM4"/>
<comment type="caution">
    <text evidence="2">The sequence shown here is derived from an EMBL/GenBank/DDBJ whole genome shotgun (WGS) entry which is preliminary data.</text>
</comment>
<feature type="repeat" description="TPR" evidence="1">
    <location>
        <begin position="273"/>
        <end position="306"/>
    </location>
</feature>
<dbReference type="SMART" id="SM00028">
    <property type="entry name" value="TPR"/>
    <property type="match status" value="6"/>
</dbReference>
<protein>
    <submittedName>
        <fullName evidence="2">Tetratricopeptide repeat protein</fullName>
    </submittedName>
</protein>
<sequence length="475" mass="54514">MTEYSSNFYSESNPRLIEKFEEMLKSRNSYFFDVEDIEFLVDYYIERGVHHKARKAVMHGLSLYPQSSALLLKQAHTLLLGKKPVKAMEILDYLEAAEPLNTEMLLFKAVVHRNLSDYEGTKSCLIKALNATSENKEDIYLDLAFEQEMVEDYAGAIQSLKQSLEINPEHEPSLFELGYCYDMAQELENGVDFFQDYVDEYPYSFVGWYNLALCFEKLSLFEKAIESVEYCLVIKDDFVNAHILHANMLTSCERDKEAIDAYLESLEYDSKNPMVYAAIGECYERMEMWSLAEANYLEALTLDPKYVDALMGLGAVKDFENNFTESLSLYREALKYDELNMDNWHIYAELLEKCDKNDDAEDVYQKMVELFEDDEESWIALADLQAISLGHLKAVDTLELGESKITGSLDLIWQKAKHLIKAGKIEHGSDVLAIALNDNSKGCKYFISIFPESILIPNIAALLDIHTQAHTKDEL</sequence>
<reference evidence="2 3" key="1">
    <citation type="submission" date="2020-02" db="EMBL/GenBank/DDBJ databases">
        <title>Out from the shadows clarifying the taxonomy of the family Cryomorphaceae and related taxa by utilizing the GTDB taxonomic framework.</title>
        <authorList>
            <person name="Bowman J.P."/>
        </authorList>
    </citation>
    <scope>NUCLEOTIDE SEQUENCE [LARGE SCALE GENOMIC DNA]</scope>
    <source>
        <strain evidence="2 3">QSSC 1-22</strain>
    </source>
</reference>
<evidence type="ECO:0000313" key="3">
    <source>
        <dbReference type="Proteomes" id="UP000486602"/>
    </source>
</evidence>
<feature type="repeat" description="TPR" evidence="1">
    <location>
        <begin position="137"/>
        <end position="170"/>
    </location>
</feature>
<accession>A0A7K3WNM4</accession>
<dbReference type="Pfam" id="PF13428">
    <property type="entry name" value="TPR_14"/>
    <property type="match status" value="1"/>
</dbReference>
<dbReference type="PROSITE" id="PS50005">
    <property type="entry name" value="TPR"/>
    <property type="match status" value="2"/>
</dbReference>
<organism evidence="2 3">
    <name type="scientific">Cryomorpha ignava</name>
    <dbReference type="NCBI Taxonomy" id="101383"/>
    <lineage>
        <taxon>Bacteria</taxon>
        <taxon>Pseudomonadati</taxon>
        <taxon>Bacteroidota</taxon>
        <taxon>Flavobacteriia</taxon>
        <taxon>Flavobacteriales</taxon>
        <taxon>Cryomorphaceae</taxon>
        <taxon>Cryomorpha</taxon>
    </lineage>
</organism>
<gene>
    <name evidence="2" type="ORF">G3O08_06405</name>
</gene>
<dbReference type="InterPro" id="IPR019734">
    <property type="entry name" value="TPR_rpt"/>
</dbReference>